<evidence type="ECO:0000256" key="6">
    <source>
        <dbReference type="SAM" id="Phobius"/>
    </source>
</evidence>
<dbReference type="RefSeq" id="WP_066327900.1">
    <property type="nucleotide sequence ID" value="NZ_LWSG01000004.1"/>
</dbReference>
<evidence type="ECO:0000313" key="8">
    <source>
        <dbReference type="Proteomes" id="UP000078534"/>
    </source>
</evidence>
<dbReference type="OrthoDB" id="2602718at2"/>
<dbReference type="GO" id="GO:0005886">
    <property type="term" value="C:plasma membrane"/>
    <property type="evidence" value="ECO:0007669"/>
    <property type="project" value="UniProtKB-SubCell"/>
</dbReference>
<feature type="transmembrane region" description="Helical" evidence="6">
    <location>
        <begin position="169"/>
        <end position="190"/>
    </location>
</feature>
<evidence type="ECO:0000256" key="5">
    <source>
        <dbReference type="ARBA" id="ARBA00023136"/>
    </source>
</evidence>
<keyword evidence="8" id="KW-1185">Reference proteome</keyword>
<dbReference type="AlphaFoldDB" id="A0A179T3L4"/>
<sequence>MKFIRKGLIIIIGSILISLGINYFLVPYKVLDGGIIGIGLIVNYLWGLKAGLMIIIFSIPIFFIAWFGYRDYFYNSLHGMVISSFFIDILNPIHAFFRIEAVPSSIIGGILVGLGIGLMLKYKTSTGGTDLVAQFISDKTGMNVGILIFIIDAVVILSGGLLFSTETLLLSIITILFVGITTSIFTRNVVHSD</sequence>
<evidence type="ECO:0000313" key="7">
    <source>
        <dbReference type="EMBL" id="OAS88294.1"/>
    </source>
</evidence>
<evidence type="ECO:0000256" key="1">
    <source>
        <dbReference type="ARBA" id="ARBA00004651"/>
    </source>
</evidence>
<accession>A0A179T3L4</accession>
<feature type="transmembrane region" description="Helical" evidence="6">
    <location>
        <begin position="46"/>
        <end position="69"/>
    </location>
</feature>
<feature type="transmembrane region" description="Helical" evidence="6">
    <location>
        <begin position="141"/>
        <end position="163"/>
    </location>
</feature>
<comment type="subcellular location">
    <subcellularLocation>
        <location evidence="1">Cell membrane</location>
        <topology evidence="1">Multi-pass membrane protein</topology>
    </subcellularLocation>
</comment>
<dbReference type="Pfam" id="PF02588">
    <property type="entry name" value="YitT_membrane"/>
    <property type="match status" value="1"/>
</dbReference>
<evidence type="ECO:0000256" key="4">
    <source>
        <dbReference type="ARBA" id="ARBA00022989"/>
    </source>
</evidence>
<feature type="transmembrane region" description="Helical" evidence="6">
    <location>
        <begin position="7"/>
        <end position="26"/>
    </location>
</feature>
<name>A0A179T3L4_9BACI</name>
<protein>
    <recommendedName>
        <fullName evidence="9">YitT family protein</fullName>
    </recommendedName>
</protein>
<reference evidence="8" key="1">
    <citation type="submission" date="2016-04" db="EMBL/GenBank/DDBJ databases">
        <authorList>
            <person name="Lyu Z."/>
            <person name="Lyu W."/>
        </authorList>
    </citation>
    <scope>NUCLEOTIDE SEQUENCE [LARGE SCALE GENOMIC DNA]</scope>
    <source>
        <strain evidence="8">C44</strain>
    </source>
</reference>
<keyword evidence="5 6" id="KW-0472">Membrane</keyword>
<feature type="transmembrane region" description="Helical" evidence="6">
    <location>
        <begin position="76"/>
        <end position="95"/>
    </location>
</feature>
<evidence type="ECO:0000256" key="2">
    <source>
        <dbReference type="ARBA" id="ARBA00022475"/>
    </source>
</evidence>
<gene>
    <name evidence="7" type="ORF">A6K24_16435</name>
</gene>
<dbReference type="InterPro" id="IPR051461">
    <property type="entry name" value="UPF0750_membrane"/>
</dbReference>
<evidence type="ECO:0008006" key="9">
    <source>
        <dbReference type="Google" id="ProtNLM"/>
    </source>
</evidence>
<dbReference type="EMBL" id="LWSG01000004">
    <property type="protein sequence ID" value="OAS88294.1"/>
    <property type="molecule type" value="Genomic_DNA"/>
</dbReference>
<dbReference type="PANTHER" id="PTHR33545:SF5">
    <property type="entry name" value="UPF0750 MEMBRANE PROTEIN YITT"/>
    <property type="match status" value="1"/>
</dbReference>
<organism evidence="7 8">
    <name type="scientific">Metabacillus litoralis</name>
    <dbReference type="NCBI Taxonomy" id="152268"/>
    <lineage>
        <taxon>Bacteria</taxon>
        <taxon>Bacillati</taxon>
        <taxon>Bacillota</taxon>
        <taxon>Bacilli</taxon>
        <taxon>Bacillales</taxon>
        <taxon>Bacillaceae</taxon>
        <taxon>Metabacillus</taxon>
    </lineage>
</organism>
<keyword evidence="2" id="KW-1003">Cell membrane</keyword>
<keyword evidence="3 6" id="KW-0812">Transmembrane</keyword>
<keyword evidence="4 6" id="KW-1133">Transmembrane helix</keyword>
<dbReference type="InterPro" id="IPR003740">
    <property type="entry name" value="YitT"/>
</dbReference>
<proteinExistence type="predicted"/>
<comment type="caution">
    <text evidence="7">The sequence shown here is derived from an EMBL/GenBank/DDBJ whole genome shotgun (WGS) entry which is preliminary data.</text>
</comment>
<dbReference type="PANTHER" id="PTHR33545">
    <property type="entry name" value="UPF0750 MEMBRANE PROTEIN YITT-RELATED"/>
    <property type="match status" value="1"/>
</dbReference>
<dbReference type="STRING" id="152268.A6K24_16435"/>
<feature type="transmembrane region" description="Helical" evidence="6">
    <location>
        <begin position="101"/>
        <end position="120"/>
    </location>
</feature>
<evidence type="ECO:0000256" key="3">
    <source>
        <dbReference type="ARBA" id="ARBA00022692"/>
    </source>
</evidence>
<dbReference type="Proteomes" id="UP000078534">
    <property type="component" value="Unassembled WGS sequence"/>
</dbReference>